<reference evidence="1 2" key="1">
    <citation type="submission" date="2012-04" db="EMBL/GenBank/DDBJ databases">
        <authorList>
            <person name="Harkins D.M."/>
            <person name="Madupu R."/>
            <person name="Durkin A.S."/>
            <person name="Torralba M."/>
            <person name="Methe B."/>
            <person name="Sutton G.G."/>
            <person name="Nelson K.E."/>
        </authorList>
    </citation>
    <scope>NUCLEOTIDE SEQUENCE [LARGE SCALE GENOMIC DNA]</scope>
    <source>
        <strain evidence="1 2">VK64</strain>
    </source>
</reference>
<evidence type="ECO:0000313" key="2">
    <source>
        <dbReference type="Proteomes" id="UP000004473"/>
    </source>
</evidence>
<evidence type="ECO:0000313" key="1">
    <source>
        <dbReference type="EMBL" id="EIG30176.1"/>
    </source>
</evidence>
<sequence>MVPYSVPFRVMCHFGRGRFGGRLKTGKAVSDDPFGRFI</sequence>
<protein>
    <submittedName>
        <fullName evidence="1">Uncharacterized protein</fullName>
    </submittedName>
</protein>
<comment type="caution">
    <text evidence="1">The sequence shown here is derived from an EMBL/GenBank/DDBJ whole genome shotgun (WGS) entry which is preliminary data.</text>
</comment>
<dbReference type="Proteomes" id="UP000004473">
    <property type="component" value="Unassembled WGS sequence"/>
</dbReference>
<dbReference type="AlphaFoldDB" id="I2NWG5"/>
<dbReference type="EMBL" id="AJMT01000015">
    <property type="protein sequence ID" value="EIG30176.1"/>
    <property type="molecule type" value="Genomic_DNA"/>
</dbReference>
<proteinExistence type="predicted"/>
<accession>I2NWG5</accession>
<gene>
    <name evidence="1" type="ORF">HMPREF1051_0309</name>
</gene>
<organism evidence="1 2">
    <name type="scientific">Neisseria sicca VK64</name>
    <dbReference type="NCBI Taxonomy" id="1095748"/>
    <lineage>
        <taxon>Bacteria</taxon>
        <taxon>Pseudomonadati</taxon>
        <taxon>Pseudomonadota</taxon>
        <taxon>Betaproteobacteria</taxon>
        <taxon>Neisseriales</taxon>
        <taxon>Neisseriaceae</taxon>
        <taxon>Neisseria</taxon>
    </lineage>
</organism>
<dbReference type="PATRIC" id="fig|1095748.3.peg.308"/>
<name>I2NWG5_NEISI</name>